<keyword evidence="5" id="KW-0547">Nucleotide-binding</keyword>
<gene>
    <name evidence="10" type="ORF">FCM35_KLT02452</name>
</gene>
<evidence type="ECO:0000256" key="8">
    <source>
        <dbReference type="SAM" id="Phobius"/>
    </source>
</evidence>
<dbReference type="Pfam" id="PF25487">
    <property type="entry name" value="ETR1_N"/>
    <property type="match status" value="1"/>
</dbReference>
<dbReference type="GO" id="GO:0051740">
    <property type="term" value="F:ethylene binding"/>
    <property type="evidence" value="ECO:0007669"/>
    <property type="project" value="TreeGrafter"/>
</dbReference>
<name>A0A833QUD3_9POAL</name>
<evidence type="ECO:0000256" key="3">
    <source>
        <dbReference type="ARBA" id="ARBA00022679"/>
    </source>
</evidence>
<evidence type="ECO:0000313" key="11">
    <source>
        <dbReference type="Proteomes" id="UP000623129"/>
    </source>
</evidence>
<feature type="transmembrane region" description="Helical" evidence="8">
    <location>
        <begin position="89"/>
        <end position="109"/>
    </location>
</feature>
<evidence type="ECO:0000313" key="10">
    <source>
        <dbReference type="EMBL" id="KAF3332875.1"/>
    </source>
</evidence>
<keyword evidence="3" id="KW-0808">Transferase</keyword>
<protein>
    <recommendedName>
        <fullName evidence="2">histidine kinase</fullName>
        <ecNumber evidence="2">2.7.13.3</ecNumber>
    </recommendedName>
</protein>
<keyword evidence="4" id="KW-0479">Metal-binding</keyword>
<evidence type="ECO:0000259" key="9">
    <source>
        <dbReference type="Pfam" id="PF25487"/>
    </source>
</evidence>
<dbReference type="GO" id="GO:0004673">
    <property type="term" value="F:protein histidine kinase activity"/>
    <property type="evidence" value="ECO:0007669"/>
    <property type="project" value="UniProtKB-EC"/>
</dbReference>
<proteinExistence type="predicted"/>
<evidence type="ECO:0000256" key="5">
    <source>
        <dbReference type="ARBA" id="ARBA00022741"/>
    </source>
</evidence>
<keyword evidence="11" id="KW-1185">Reference proteome</keyword>
<organism evidence="10 11">
    <name type="scientific">Carex littledalei</name>
    <dbReference type="NCBI Taxonomy" id="544730"/>
    <lineage>
        <taxon>Eukaryota</taxon>
        <taxon>Viridiplantae</taxon>
        <taxon>Streptophyta</taxon>
        <taxon>Embryophyta</taxon>
        <taxon>Tracheophyta</taxon>
        <taxon>Spermatophyta</taxon>
        <taxon>Magnoliopsida</taxon>
        <taxon>Liliopsida</taxon>
        <taxon>Poales</taxon>
        <taxon>Cyperaceae</taxon>
        <taxon>Cyperoideae</taxon>
        <taxon>Cariceae</taxon>
        <taxon>Carex</taxon>
        <taxon>Carex subgen. Euthyceras</taxon>
    </lineage>
</organism>
<evidence type="ECO:0000256" key="6">
    <source>
        <dbReference type="ARBA" id="ARBA00022777"/>
    </source>
</evidence>
<dbReference type="GO" id="GO:0038199">
    <property type="term" value="F:ethylene receptor activity"/>
    <property type="evidence" value="ECO:0007669"/>
    <property type="project" value="TreeGrafter"/>
</dbReference>
<keyword evidence="6" id="KW-0418">Kinase</keyword>
<accession>A0A833QUD3</accession>
<dbReference type="GO" id="GO:0005783">
    <property type="term" value="C:endoplasmic reticulum"/>
    <property type="evidence" value="ECO:0007669"/>
    <property type="project" value="TreeGrafter"/>
</dbReference>
<sequence length="146" mass="16303">MDACRCAGSLWSSNNTLAKYQLVSDLFISVAYFSIPLELLYLARNSSLAPYRRILLQFGSFIVLCGATHFINLWSILGYKETVETVQTVTKGLCAVISCATAISLIGMMREFLDYKLELYLKNKASELDTEKGMVKNQASTGKTEY</sequence>
<keyword evidence="10" id="KW-0675">Receptor</keyword>
<feature type="domain" description="Ethylene receptor 1-like N-terminal" evidence="9">
    <location>
        <begin position="17"/>
        <end position="113"/>
    </location>
</feature>
<feature type="transmembrane region" description="Helical" evidence="8">
    <location>
        <begin position="54"/>
        <end position="77"/>
    </location>
</feature>
<dbReference type="GO" id="GO:0046872">
    <property type="term" value="F:metal ion binding"/>
    <property type="evidence" value="ECO:0007669"/>
    <property type="project" value="UniProtKB-KW"/>
</dbReference>
<dbReference type="EMBL" id="SWLB01000011">
    <property type="protein sequence ID" value="KAF3332875.1"/>
    <property type="molecule type" value="Genomic_DNA"/>
</dbReference>
<evidence type="ECO:0000256" key="7">
    <source>
        <dbReference type="ARBA" id="ARBA00022840"/>
    </source>
</evidence>
<dbReference type="Proteomes" id="UP000623129">
    <property type="component" value="Unassembled WGS sequence"/>
</dbReference>
<dbReference type="InterPro" id="IPR058544">
    <property type="entry name" value="ETR1_N"/>
</dbReference>
<keyword evidence="8" id="KW-0472">Membrane</keyword>
<keyword evidence="8" id="KW-1133">Transmembrane helix</keyword>
<dbReference type="OrthoDB" id="1704464at2759"/>
<dbReference type="PANTHER" id="PTHR24423">
    <property type="entry name" value="TWO-COMPONENT SENSOR HISTIDINE KINASE"/>
    <property type="match status" value="1"/>
</dbReference>
<comment type="catalytic activity">
    <reaction evidence="1">
        <text>ATP + protein L-histidine = ADP + protein N-phospho-L-histidine.</text>
        <dbReference type="EC" id="2.7.13.3"/>
    </reaction>
</comment>
<comment type="caution">
    <text evidence="10">The sequence shown here is derived from an EMBL/GenBank/DDBJ whole genome shotgun (WGS) entry which is preliminary data.</text>
</comment>
<dbReference type="GO" id="GO:0005524">
    <property type="term" value="F:ATP binding"/>
    <property type="evidence" value="ECO:0007669"/>
    <property type="project" value="UniProtKB-KW"/>
</dbReference>
<evidence type="ECO:0000256" key="4">
    <source>
        <dbReference type="ARBA" id="ARBA00022723"/>
    </source>
</evidence>
<evidence type="ECO:0000256" key="2">
    <source>
        <dbReference type="ARBA" id="ARBA00012438"/>
    </source>
</evidence>
<keyword evidence="8" id="KW-0812">Transmembrane</keyword>
<feature type="transmembrane region" description="Helical" evidence="8">
    <location>
        <begin position="20"/>
        <end position="42"/>
    </location>
</feature>
<keyword evidence="7" id="KW-0067">ATP-binding</keyword>
<dbReference type="AlphaFoldDB" id="A0A833QUD3"/>
<reference evidence="10" key="1">
    <citation type="submission" date="2020-01" db="EMBL/GenBank/DDBJ databases">
        <title>Genome sequence of Kobresia littledalei, the first chromosome-level genome in the family Cyperaceae.</title>
        <authorList>
            <person name="Qu G."/>
        </authorList>
    </citation>
    <scope>NUCLEOTIDE SEQUENCE</scope>
    <source>
        <strain evidence="10">C.B.Clarke</strain>
        <tissue evidence="10">Leaf</tissue>
    </source>
</reference>
<dbReference type="EC" id="2.7.13.3" evidence="2"/>
<evidence type="ECO:0000256" key="1">
    <source>
        <dbReference type="ARBA" id="ARBA00000085"/>
    </source>
</evidence>